<dbReference type="GO" id="GO:0008800">
    <property type="term" value="F:beta-lactamase activity"/>
    <property type="evidence" value="ECO:0007669"/>
    <property type="project" value="UniProtKB-EC"/>
</dbReference>
<keyword evidence="18" id="KW-0539">Nucleus</keyword>
<evidence type="ECO:0000256" key="17">
    <source>
        <dbReference type="ARBA" id="ARBA00023212"/>
    </source>
</evidence>
<dbReference type="AlphaFoldDB" id="A0A1L8HEY3"/>
<dbReference type="GO" id="GO:0031848">
    <property type="term" value="P:protection from non-homologous end joining at telomere"/>
    <property type="evidence" value="ECO:0007669"/>
    <property type="project" value="UniProtKB-ARBA"/>
</dbReference>
<keyword evidence="7" id="KW-0158">Chromosome</keyword>
<evidence type="ECO:0000256" key="2">
    <source>
        <dbReference type="ARBA" id="ARBA00004123"/>
    </source>
</evidence>
<evidence type="ECO:0000256" key="22">
    <source>
        <dbReference type="SAM" id="MobiDB-lite"/>
    </source>
</evidence>
<dbReference type="FunFam" id="3.40.50.12650:FF:000003">
    <property type="entry name" value="DNA cross-link repair 1B"/>
    <property type="match status" value="1"/>
</dbReference>
<dbReference type="PaxDb" id="8355-A0A1L8HEY3"/>
<accession>A0A1L8HEY3</accession>
<feature type="domain" description="Metallo-beta-lactamase" evidence="23">
    <location>
        <begin position="1"/>
        <end position="175"/>
    </location>
</feature>
<comment type="subcellular location">
    <subcellularLocation>
        <location evidence="4">Chromosome</location>
        <location evidence="4">Telomere</location>
    </subcellularLocation>
    <subcellularLocation>
        <location evidence="3">Cytoplasm</location>
        <location evidence="3">Cytoskeleton</location>
        <location evidence="3">Microtubule organizing center</location>
        <location evidence="3">Centrosome</location>
    </subcellularLocation>
    <subcellularLocation>
        <location evidence="2">Nucleus</location>
    </subcellularLocation>
</comment>
<evidence type="ECO:0000256" key="13">
    <source>
        <dbReference type="ARBA" id="ARBA00022839"/>
    </source>
</evidence>
<keyword evidence="15" id="KW-0779">Telomere</keyword>
<evidence type="ECO:0000256" key="19">
    <source>
        <dbReference type="ARBA" id="ARBA00039555"/>
    </source>
</evidence>
<evidence type="ECO:0000256" key="15">
    <source>
        <dbReference type="ARBA" id="ARBA00022895"/>
    </source>
</evidence>
<dbReference type="GeneID" id="108708167"/>
<evidence type="ECO:0000256" key="7">
    <source>
        <dbReference type="ARBA" id="ARBA00022454"/>
    </source>
</evidence>
<evidence type="ECO:0000256" key="12">
    <source>
        <dbReference type="ARBA" id="ARBA00022801"/>
    </source>
</evidence>
<feature type="compositionally biased region" description="Polar residues" evidence="22">
    <location>
        <begin position="421"/>
        <end position="434"/>
    </location>
</feature>
<evidence type="ECO:0000256" key="16">
    <source>
        <dbReference type="ARBA" id="ARBA00023204"/>
    </source>
</evidence>
<dbReference type="RefSeq" id="XP_018102073.1">
    <property type="nucleotide sequence ID" value="XM_018246584.2"/>
</dbReference>
<name>A0A1L8HEY3_XENLA</name>
<evidence type="ECO:0000313" key="29">
    <source>
        <dbReference type="Xenbase" id="XB-GENE-6488135"/>
    </source>
</evidence>
<dbReference type="PANTHER" id="PTHR23240">
    <property type="entry name" value="DNA CROSS-LINK REPAIR PROTEIN PSO2/SNM1-RELATED"/>
    <property type="match status" value="1"/>
</dbReference>
<evidence type="ECO:0000256" key="21">
    <source>
        <dbReference type="ARBA" id="ARBA00042738"/>
    </source>
</evidence>
<evidence type="ECO:0000256" key="3">
    <source>
        <dbReference type="ARBA" id="ARBA00004300"/>
    </source>
</evidence>
<dbReference type="Pfam" id="PF12706">
    <property type="entry name" value="Lactamase_B_2"/>
    <property type="match status" value="1"/>
</dbReference>
<keyword evidence="11" id="KW-0227">DNA damage</keyword>
<sequence>MNGALLPSTPIAVDFWHTRRCSHIRLFFLSHMHSDHTMGLSSTWNRPLYCSPVTAKILKYKLQVSSAWINPLEVGETHMLPLDDNGLETLTVTLIDANHCPGSVMFLFEGYFGTILYTGDFRYSPSMLCYPPLSNKKKIDVLYLDNTNCDPEQKLPSRLEATNMIKEIIEKYPYHDIVIGVYNIGKESLLVDLAKTFKTWVVVSAQRLELLQILEMENVFTTEEGAGRIRLVDQSEVNYINMVRWNRVCPTLAILPTSRKVKIWHKDVHAVPYSDHSSFVELQEFVSRLEPSSIVPVVKTKACETYFQQYLSTSKHEQHCIKIPESVKNCMKKQNTCSEAIHLFKAPKRKYLPKGVVFESPVKSAHPADLNGQKSPLNKSYSESILQGHNLVKPSLKEQQRRSSQLPLTESTMLVPDTERTSSTSKMTSPSGDNMSEMPSLICWSPKYKNETVISDNPLSSESLIHNPSNSSLFHNRTLLDWKGRASLSILPLKKQSHFGPQYFHMQVERYLTKQRLDI</sequence>
<dbReference type="GO" id="GO:0005813">
    <property type="term" value="C:centrosome"/>
    <property type="evidence" value="ECO:0007669"/>
    <property type="project" value="UniProtKB-SubCell"/>
</dbReference>
<evidence type="ECO:0000256" key="18">
    <source>
        <dbReference type="ARBA" id="ARBA00023242"/>
    </source>
</evidence>
<evidence type="ECO:0000256" key="8">
    <source>
        <dbReference type="ARBA" id="ARBA00022490"/>
    </source>
</evidence>
<protein>
    <recommendedName>
        <fullName evidence="19">5' exonuclease Apollo</fullName>
        <ecNumber evidence="6">3.5.2.6</ecNumber>
    </recommendedName>
    <alternativeName>
        <fullName evidence="20">DNA cross-link repair 1B protein</fullName>
    </alternativeName>
    <alternativeName>
        <fullName evidence="21">SNM1 homolog B</fullName>
    </alternativeName>
</protein>
<keyword evidence="8" id="KW-0963">Cytoplasm</keyword>
<evidence type="ECO:0000313" key="28">
    <source>
        <dbReference type="RefSeq" id="XP_041437991.1"/>
    </source>
</evidence>
<dbReference type="OMA" id="NQRAWMG"/>
<dbReference type="EC" id="3.5.2.6" evidence="6"/>
<keyword evidence="14" id="KW-0832">Ubl conjugation</keyword>
<proteinExistence type="inferred from homology"/>
<dbReference type="Xenbase" id="XB-GENE-6488135">
    <property type="gene designation" value="dclre1b.L"/>
</dbReference>
<evidence type="ECO:0000259" key="23">
    <source>
        <dbReference type="SMART" id="SM00849"/>
    </source>
</evidence>
<evidence type="ECO:0000256" key="9">
    <source>
        <dbReference type="ARBA" id="ARBA00022499"/>
    </source>
</evidence>
<dbReference type="FunFam" id="3.60.15.10:FF:000022">
    <property type="entry name" value="DNA cross-link repair 1B"/>
    <property type="match status" value="1"/>
</dbReference>
<dbReference type="GO" id="GO:0036297">
    <property type="term" value="P:interstrand cross-link repair"/>
    <property type="evidence" value="ECO:0000318"/>
    <property type="project" value="GO_Central"/>
</dbReference>
<comment type="catalytic activity">
    <reaction evidence="1">
        <text>a beta-lactam + H2O = a substituted beta-amino acid</text>
        <dbReference type="Rhea" id="RHEA:20401"/>
        <dbReference type="ChEBI" id="CHEBI:15377"/>
        <dbReference type="ChEBI" id="CHEBI:35627"/>
        <dbReference type="ChEBI" id="CHEBI:140347"/>
        <dbReference type="EC" id="3.5.2.6"/>
    </reaction>
</comment>
<evidence type="ECO:0000256" key="14">
    <source>
        <dbReference type="ARBA" id="ARBA00022843"/>
    </source>
</evidence>
<dbReference type="InterPro" id="IPR011084">
    <property type="entry name" value="DRMBL"/>
</dbReference>
<evidence type="ECO:0000256" key="11">
    <source>
        <dbReference type="ARBA" id="ARBA00022763"/>
    </source>
</evidence>
<dbReference type="Pfam" id="PF07522">
    <property type="entry name" value="DRMBL"/>
    <property type="match status" value="1"/>
</dbReference>
<dbReference type="OrthoDB" id="262529at2759"/>
<keyword evidence="16" id="KW-0234">DNA repair</keyword>
<keyword evidence="10" id="KW-0540">Nuclease</keyword>
<evidence type="ECO:0000313" key="25">
    <source>
        <dbReference type="RefSeq" id="XP_018102073.1"/>
    </source>
</evidence>
<dbReference type="AGR" id="Xenbase:XB-GENE-6488135"/>
<dbReference type="InterPro" id="IPR001279">
    <property type="entry name" value="Metallo-B-lactamas"/>
</dbReference>
<feature type="compositionally biased region" description="Polar residues" evidence="22">
    <location>
        <begin position="402"/>
        <end position="412"/>
    </location>
</feature>
<evidence type="ECO:0000256" key="4">
    <source>
        <dbReference type="ARBA" id="ARBA00004574"/>
    </source>
</evidence>
<dbReference type="CTD" id="108708167"/>
<feature type="region of interest" description="Disordered" evidence="22">
    <location>
        <begin position="391"/>
        <end position="436"/>
    </location>
</feature>
<dbReference type="RefSeq" id="XP_041437991.1">
    <property type="nucleotide sequence ID" value="XM_041582057.1"/>
</dbReference>
<dbReference type="SUPFAM" id="SSF56281">
    <property type="entry name" value="Metallo-hydrolase/oxidoreductase"/>
    <property type="match status" value="1"/>
</dbReference>
<keyword evidence="12" id="KW-0378">Hydrolase</keyword>
<dbReference type="Gene3D" id="3.40.50.12650">
    <property type="match status" value="1"/>
</dbReference>
<dbReference type="CDD" id="cd16273">
    <property type="entry name" value="SNM1A-1C-like_MBL-fold"/>
    <property type="match status" value="1"/>
</dbReference>
<keyword evidence="17" id="KW-0206">Cytoskeleton</keyword>
<dbReference type="Bgee" id="108708167">
    <property type="expression patterns" value="Expressed in ovary and 19 other cell types or tissues"/>
</dbReference>
<gene>
    <name evidence="25 26 27 28 29" type="primary">dclre1b.L</name>
</gene>
<evidence type="ECO:0000313" key="24">
    <source>
        <dbReference type="Proteomes" id="UP000186698"/>
    </source>
</evidence>
<dbReference type="GO" id="GO:0005634">
    <property type="term" value="C:nucleus"/>
    <property type="evidence" value="ECO:0000318"/>
    <property type="project" value="GO_Central"/>
</dbReference>
<evidence type="ECO:0000256" key="6">
    <source>
        <dbReference type="ARBA" id="ARBA00012865"/>
    </source>
</evidence>
<reference evidence="25 26" key="1">
    <citation type="submission" date="2022-04" db="UniProtKB">
        <authorList>
            <consortium name="RefSeq"/>
        </authorList>
    </citation>
    <scope>IDENTIFICATION</scope>
    <source>
        <strain evidence="25 26">J_2021</strain>
        <tissue evidence="25 26">Erythrocytes</tissue>
    </source>
</reference>
<dbReference type="GO" id="GO:0006303">
    <property type="term" value="P:double-strand break repair via nonhomologous end joining"/>
    <property type="evidence" value="ECO:0000318"/>
    <property type="project" value="GO_Central"/>
</dbReference>
<evidence type="ECO:0000256" key="1">
    <source>
        <dbReference type="ARBA" id="ARBA00001526"/>
    </source>
</evidence>
<keyword evidence="24" id="KW-1185">Reference proteome</keyword>
<dbReference type="SMART" id="SM00849">
    <property type="entry name" value="Lactamase_B"/>
    <property type="match status" value="1"/>
</dbReference>
<comment type="similarity">
    <text evidence="5">Belongs to the DNA repair metallo-beta-lactamase (DRMBL) family.</text>
</comment>
<keyword evidence="13 25" id="KW-0269">Exonuclease</keyword>
<dbReference type="RefSeq" id="XP_018102078.1">
    <property type="nucleotide sequence ID" value="XM_018246589.2"/>
</dbReference>
<dbReference type="Gene3D" id="3.60.15.10">
    <property type="entry name" value="Ribonuclease Z/Hydroxyacylglutathione hydrolase-like"/>
    <property type="match status" value="1"/>
</dbReference>
<evidence type="ECO:0000256" key="10">
    <source>
        <dbReference type="ARBA" id="ARBA00022722"/>
    </source>
</evidence>
<dbReference type="InterPro" id="IPR036866">
    <property type="entry name" value="RibonucZ/Hydroxyglut_hydro"/>
</dbReference>
<evidence type="ECO:0000313" key="27">
    <source>
        <dbReference type="RefSeq" id="XP_018102078.1"/>
    </source>
</evidence>
<dbReference type="GO" id="GO:0035312">
    <property type="term" value="F:5'-3' DNA exonuclease activity"/>
    <property type="evidence" value="ECO:0000318"/>
    <property type="project" value="GO_Central"/>
</dbReference>
<dbReference type="KEGG" id="xla:108708167"/>
<organism evidence="26">
    <name type="scientific">Xenopus laevis</name>
    <name type="common">African clawed frog</name>
    <dbReference type="NCBI Taxonomy" id="8355"/>
    <lineage>
        <taxon>Eukaryota</taxon>
        <taxon>Metazoa</taxon>
        <taxon>Chordata</taxon>
        <taxon>Craniata</taxon>
        <taxon>Vertebrata</taxon>
        <taxon>Euteleostomi</taxon>
        <taxon>Amphibia</taxon>
        <taxon>Batrachia</taxon>
        <taxon>Anura</taxon>
        <taxon>Pipoidea</taxon>
        <taxon>Pipidae</taxon>
        <taxon>Xenopodinae</taxon>
        <taxon>Xenopus</taxon>
        <taxon>Xenopus</taxon>
    </lineage>
</organism>
<dbReference type="STRING" id="8355.A0A1L8HEY3"/>
<dbReference type="PANTHER" id="PTHR23240:SF26">
    <property type="entry name" value="5' EXONUCLEASE APOLLO"/>
    <property type="match status" value="1"/>
</dbReference>
<dbReference type="Proteomes" id="UP000186698">
    <property type="component" value="Chromosome 2L"/>
</dbReference>
<keyword evidence="9" id="KW-1017">Isopeptide bond</keyword>
<dbReference type="GO" id="GO:0000723">
    <property type="term" value="P:telomere maintenance"/>
    <property type="evidence" value="ECO:0000318"/>
    <property type="project" value="GO_Central"/>
</dbReference>
<dbReference type="GO" id="GO:0003684">
    <property type="term" value="F:damaged DNA binding"/>
    <property type="evidence" value="ECO:0000318"/>
    <property type="project" value="GO_Central"/>
</dbReference>
<evidence type="ECO:0000256" key="20">
    <source>
        <dbReference type="ARBA" id="ARBA00041693"/>
    </source>
</evidence>
<dbReference type="GO" id="GO:0000781">
    <property type="term" value="C:chromosome, telomeric region"/>
    <property type="evidence" value="ECO:0000318"/>
    <property type="project" value="GO_Central"/>
</dbReference>
<evidence type="ECO:0000313" key="26">
    <source>
        <dbReference type="RefSeq" id="XP_018102075.1"/>
    </source>
</evidence>
<dbReference type="RefSeq" id="XP_018102075.1">
    <property type="nucleotide sequence ID" value="XM_018246586.2"/>
</dbReference>
<evidence type="ECO:0000256" key="5">
    <source>
        <dbReference type="ARBA" id="ARBA00010304"/>
    </source>
</evidence>